<dbReference type="Proteomes" id="UP000614350">
    <property type="component" value="Unassembled WGS sequence"/>
</dbReference>
<dbReference type="AlphaFoldDB" id="A0A834NKT9"/>
<dbReference type="EMBL" id="JACSEA010000001">
    <property type="protein sequence ID" value="KAF7412730.1"/>
    <property type="molecule type" value="Genomic_DNA"/>
</dbReference>
<reference evidence="1" key="1">
    <citation type="journal article" date="2020" name="G3 (Bethesda)">
        <title>High-Quality Assemblies for Three Invasive Social Wasps from the &lt;i&gt;Vespula&lt;/i&gt; Genus.</title>
        <authorList>
            <person name="Harrop T.W.R."/>
            <person name="Guhlin J."/>
            <person name="McLaughlin G.M."/>
            <person name="Permina E."/>
            <person name="Stockwell P."/>
            <person name="Gilligan J."/>
            <person name="Le Lec M.F."/>
            <person name="Gruber M.A.M."/>
            <person name="Quinn O."/>
            <person name="Lovegrove M."/>
            <person name="Duncan E.J."/>
            <person name="Remnant E.J."/>
            <person name="Van Eeckhoven J."/>
            <person name="Graham B."/>
            <person name="Knapp R.A."/>
            <person name="Langford K.W."/>
            <person name="Kronenberg Z."/>
            <person name="Press M.O."/>
            <person name="Eacker S.M."/>
            <person name="Wilson-Rankin E.E."/>
            <person name="Purcell J."/>
            <person name="Lester P.J."/>
            <person name="Dearden P.K."/>
        </authorList>
    </citation>
    <scope>NUCLEOTIDE SEQUENCE</scope>
    <source>
        <strain evidence="1">Marl-1</strain>
    </source>
</reference>
<comment type="caution">
    <text evidence="1">The sequence shown here is derived from an EMBL/GenBank/DDBJ whole genome shotgun (WGS) entry which is preliminary data.</text>
</comment>
<name>A0A834NKT9_VESVU</name>
<gene>
    <name evidence="1" type="ORF">HZH66_001626</name>
</gene>
<organism evidence="1 2">
    <name type="scientific">Vespula vulgaris</name>
    <name type="common">Yellow jacket</name>
    <name type="synonym">Wasp</name>
    <dbReference type="NCBI Taxonomy" id="7454"/>
    <lineage>
        <taxon>Eukaryota</taxon>
        <taxon>Metazoa</taxon>
        <taxon>Ecdysozoa</taxon>
        <taxon>Arthropoda</taxon>
        <taxon>Hexapoda</taxon>
        <taxon>Insecta</taxon>
        <taxon>Pterygota</taxon>
        <taxon>Neoptera</taxon>
        <taxon>Endopterygota</taxon>
        <taxon>Hymenoptera</taxon>
        <taxon>Apocrita</taxon>
        <taxon>Aculeata</taxon>
        <taxon>Vespoidea</taxon>
        <taxon>Vespidae</taxon>
        <taxon>Vespinae</taxon>
        <taxon>Vespula</taxon>
    </lineage>
</organism>
<evidence type="ECO:0000313" key="1">
    <source>
        <dbReference type="EMBL" id="KAF7412730.1"/>
    </source>
</evidence>
<proteinExistence type="predicted"/>
<evidence type="ECO:0000313" key="2">
    <source>
        <dbReference type="Proteomes" id="UP000614350"/>
    </source>
</evidence>
<sequence length="164" mass="18525">MFRVVIRTGGRGFQIIDTILAFADEDFSSSAVTTRRRIVRRISEYRTNVVSSIEGKGSTAGVPQWIPGKSVEETCLAMEFRQVPNEGKAATSTDFYRELHSRGRRRMRASNINIFSFEPLKDAEHGNRIPTRLNLQEAAEVALRAEVSDLLTSWLVISTLYDSR</sequence>
<accession>A0A834NKT9</accession>
<protein>
    <submittedName>
        <fullName evidence="1">Uncharacterized protein</fullName>
    </submittedName>
</protein>
<keyword evidence="2" id="KW-1185">Reference proteome</keyword>